<dbReference type="EMBL" id="CABGHF010000008">
    <property type="protein sequence ID" value="VUS52198.1"/>
    <property type="molecule type" value="Genomic_DNA"/>
</dbReference>
<dbReference type="AlphaFoldDB" id="A0A564J6Y8"/>
<accession>A0A564J6Y8</accession>
<reference evidence="1 2" key="1">
    <citation type="submission" date="2019-07" db="EMBL/GenBank/DDBJ databases">
        <authorList>
            <person name="Brisse S."/>
            <person name="Rodrigues C."/>
            <person name="Thorpe H."/>
        </authorList>
    </citation>
    <scope>NUCLEOTIDE SEQUENCE [LARGE SCALE GENOMIC DNA]</scope>
    <source>
        <strain evidence="1">SB6408</strain>
    </source>
</reference>
<organism evidence="1 2">
    <name type="scientific">Klebsiella spallanzanii</name>
    <dbReference type="NCBI Taxonomy" id="2587528"/>
    <lineage>
        <taxon>Bacteria</taxon>
        <taxon>Pseudomonadati</taxon>
        <taxon>Pseudomonadota</taxon>
        <taxon>Gammaproteobacteria</taxon>
        <taxon>Enterobacterales</taxon>
        <taxon>Enterobacteriaceae</taxon>
        <taxon>Klebsiella/Raoultella group</taxon>
        <taxon>Klebsiella</taxon>
    </lineage>
</organism>
<evidence type="ECO:0000313" key="2">
    <source>
        <dbReference type="Proteomes" id="UP000318370"/>
    </source>
</evidence>
<name>A0A564J6Y8_9ENTR</name>
<dbReference type="Proteomes" id="UP000318370">
    <property type="component" value="Unassembled WGS sequence"/>
</dbReference>
<sequence length="87" mass="10108">MKYPHRNIPCQFWFLAIVIFLLSYTSITTAAEIKTLVIVSHPYPEQSVMTKGLEETARAWLPPLVFQSASRNQLPEYQRLLVERLTD</sequence>
<evidence type="ECO:0000313" key="1">
    <source>
        <dbReference type="EMBL" id="VUS52198.1"/>
    </source>
</evidence>
<protein>
    <submittedName>
        <fullName evidence="1">Uncharacterized protein</fullName>
    </submittedName>
</protein>
<gene>
    <name evidence="1" type="ORF">SB6408_04389</name>
</gene>
<proteinExistence type="predicted"/>